<keyword evidence="1" id="KW-0812">Transmembrane</keyword>
<evidence type="ECO:0000313" key="3">
    <source>
        <dbReference type="Proteomes" id="UP000291084"/>
    </source>
</evidence>
<accession>A0A0S3T4E3</accession>
<gene>
    <name evidence="2" type="primary">Vigan.10G163500</name>
    <name evidence="2" type="ORF">VIGAN_10163500</name>
</gene>
<evidence type="ECO:0000256" key="1">
    <source>
        <dbReference type="SAM" id="Phobius"/>
    </source>
</evidence>
<keyword evidence="1" id="KW-1133">Transmembrane helix</keyword>
<dbReference type="AlphaFoldDB" id="A0A0S3T4E3"/>
<keyword evidence="3" id="KW-1185">Reference proteome</keyword>
<name>A0A0S3T4E3_PHAAN</name>
<reference evidence="2 3" key="1">
    <citation type="journal article" date="2015" name="Sci. Rep.">
        <title>The power of single molecule real-time sequencing technology in the de novo assembly of a eukaryotic genome.</title>
        <authorList>
            <person name="Sakai H."/>
            <person name="Naito K."/>
            <person name="Ogiso-Tanaka E."/>
            <person name="Takahashi Y."/>
            <person name="Iseki K."/>
            <person name="Muto C."/>
            <person name="Satou K."/>
            <person name="Teruya K."/>
            <person name="Shiroma A."/>
            <person name="Shimoji M."/>
            <person name="Hirano T."/>
            <person name="Itoh T."/>
            <person name="Kaga A."/>
            <person name="Tomooka N."/>
        </authorList>
    </citation>
    <scope>NUCLEOTIDE SEQUENCE [LARGE SCALE GENOMIC DNA]</scope>
    <source>
        <strain evidence="3">cv. Shumari</strain>
    </source>
</reference>
<dbReference type="EMBL" id="AP015043">
    <property type="protein sequence ID" value="BAU00074.1"/>
    <property type="molecule type" value="Genomic_DNA"/>
</dbReference>
<protein>
    <submittedName>
        <fullName evidence="2">Uncharacterized protein</fullName>
    </submittedName>
</protein>
<sequence length="130" mass="15544">MLYDTDNKLTFLGSWISPTIRFPFSTCSSFASHFTFCSFFSSFSYSYSTFFLLSNLTNLCQRRSRQQQNHWTNPIPIHLAKSSPNNRFKLKTRKKNKKIPNPQVRERQTFQLYLVAFEEEWNFIRSQSLF</sequence>
<dbReference type="Proteomes" id="UP000291084">
    <property type="component" value="Chromosome 10"/>
</dbReference>
<organism evidence="2 3">
    <name type="scientific">Vigna angularis var. angularis</name>
    <dbReference type="NCBI Taxonomy" id="157739"/>
    <lineage>
        <taxon>Eukaryota</taxon>
        <taxon>Viridiplantae</taxon>
        <taxon>Streptophyta</taxon>
        <taxon>Embryophyta</taxon>
        <taxon>Tracheophyta</taxon>
        <taxon>Spermatophyta</taxon>
        <taxon>Magnoliopsida</taxon>
        <taxon>eudicotyledons</taxon>
        <taxon>Gunneridae</taxon>
        <taxon>Pentapetalae</taxon>
        <taxon>rosids</taxon>
        <taxon>fabids</taxon>
        <taxon>Fabales</taxon>
        <taxon>Fabaceae</taxon>
        <taxon>Papilionoideae</taxon>
        <taxon>50 kb inversion clade</taxon>
        <taxon>NPAAA clade</taxon>
        <taxon>indigoferoid/millettioid clade</taxon>
        <taxon>Phaseoleae</taxon>
        <taxon>Vigna</taxon>
    </lineage>
</organism>
<feature type="transmembrane region" description="Helical" evidence="1">
    <location>
        <begin position="30"/>
        <end position="53"/>
    </location>
</feature>
<evidence type="ECO:0000313" key="2">
    <source>
        <dbReference type="EMBL" id="BAU00074.1"/>
    </source>
</evidence>
<proteinExistence type="predicted"/>
<keyword evidence="1" id="KW-0472">Membrane</keyword>